<dbReference type="Proteomes" id="UP000254266">
    <property type="component" value="Unassembled WGS sequence"/>
</dbReference>
<feature type="active site" description="Proton donor/acceptor" evidence="11">
    <location>
        <position position="181"/>
    </location>
</feature>
<keyword evidence="14" id="KW-1185">Reference proteome</keyword>
<keyword evidence="5 11" id="KW-0133">Cell shape</keyword>
<reference evidence="13 14" key="1">
    <citation type="journal article" date="2018" name="ISME J.">
        <title>Endosymbiont genomes yield clues of tubeworm success.</title>
        <authorList>
            <person name="Li Y."/>
            <person name="Liles M.R."/>
            <person name="Halanych K.M."/>
        </authorList>
    </citation>
    <scope>NUCLEOTIDE SEQUENCE [LARGE SCALE GENOMIC DNA]</scope>
    <source>
        <strain evidence="13">A1464</strain>
    </source>
</reference>
<organism evidence="13 14">
    <name type="scientific">endosymbiont of Galathealinum brachiosum</name>
    <dbReference type="NCBI Taxonomy" id="2200906"/>
    <lineage>
        <taxon>Bacteria</taxon>
        <taxon>Pseudomonadati</taxon>
        <taxon>Pseudomonadota</taxon>
        <taxon>Gammaproteobacteria</taxon>
        <taxon>sulfur-oxidizing symbionts</taxon>
    </lineage>
</organism>
<evidence type="ECO:0000256" key="11">
    <source>
        <dbReference type="HAMAP-Rule" id="MF_00364"/>
    </source>
</evidence>
<dbReference type="GO" id="GO:0008360">
    <property type="term" value="P:regulation of cell shape"/>
    <property type="evidence" value="ECO:0007669"/>
    <property type="project" value="UniProtKB-KW"/>
</dbReference>
<keyword evidence="9 11" id="KW-0961">Cell wall biogenesis/degradation</keyword>
<dbReference type="FunFam" id="3.20.20.300:FF:000001">
    <property type="entry name" value="Beta-hexosaminidase"/>
    <property type="match status" value="1"/>
</dbReference>
<sequence length="348" mass="38517">MSLGPVMLDLVGTFITPEEREMMLHPQTGGVILFTRNYETPEQIAALVQEIHALRTPHLLVAVDHEGGRVQRFREGFTHIPPAAVYGKQYADDKKQAKQLARDCGWLMAAECRAVGIDMSFAPVLDIGIGLSGVIGDRAYHSRPEIIAELAHEYMQGMHKAGMEATGKHFPGHGSVKEDSHTAHPVDKRSLNDIMMEDVIPFERMINYGLAAVMPAHVVYPAIDDKPAGYSHIWLQEILRQRLNFQGVIFSDDLSMEAAGVVGDFAARADRALNAGCDMVLVCNHSEAAQQVLESLENYSNPASQMRLIRMHGRGDISRKELMASTQWKTVVEKIKQLGDGPNLELDV</sequence>
<accession>A0A370DI73</accession>
<dbReference type="GO" id="GO:0051301">
    <property type="term" value="P:cell division"/>
    <property type="evidence" value="ECO:0007669"/>
    <property type="project" value="UniProtKB-KW"/>
</dbReference>
<dbReference type="InterPro" id="IPR001764">
    <property type="entry name" value="Glyco_hydro_3_N"/>
</dbReference>
<gene>
    <name evidence="11" type="primary">nagZ</name>
    <name evidence="13" type="ORF">DIZ80_07635</name>
</gene>
<keyword evidence="8 11" id="KW-0131">Cell cycle</keyword>
<keyword evidence="7 11" id="KW-0326">Glycosidase</keyword>
<dbReference type="GO" id="GO:0071555">
    <property type="term" value="P:cell wall organization"/>
    <property type="evidence" value="ECO:0007669"/>
    <property type="project" value="UniProtKB-KW"/>
</dbReference>
<dbReference type="InterPro" id="IPR022956">
    <property type="entry name" value="Beta_hexosaminidase_bac"/>
</dbReference>
<keyword evidence="4 11" id="KW-0378">Hydrolase</keyword>
<dbReference type="AlphaFoldDB" id="A0A370DI73"/>
<dbReference type="PANTHER" id="PTHR30480">
    <property type="entry name" value="BETA-HEXOSAMINIDASE-RELATED"/>
    <property type="match status" value="1"/>
</dbReference>
<evidence type="ECO:0000256" key="8">
    <source>
        <dbReference type="ARBA" id="ARBA00023306"/>
    </source>
</evidence>
<dbReference type="HAMAP" id="MF_00364">
    <property type="entry name" value="NagZ"/>
    <property type="match status" value="1"/>
</dbReference>
<evidence type="ECO:0000256" key="4">
    <source>
        <dbReference type="ARBA" id="ARBA00022801"/>
    </source>
</evidence>
<comment type="pathway">
    <text evidence="10 11">Cell wall biogenesis; peptidoglycan recycling.</text>
</comment>
<comment type="function">
    <text evidence="11">Plays a role in peptidoglycan recycling by cleaving the terminal beta-1,4-linked N-acetylglucosamine (GlcNAc) from peptide-linked peptidoglycan fragments, giving rise to free GlcNAc, anhydro-N-acetylmuramic acid and anhydro-N-acetylmuramic acid-linked peptides.</text>
</comment>
<evidence type="ECO:0000256" key="1">
    <source>
        <dbReference type="ARBA" id="ARBA00001231"/>
    </source>
</evidence>
<dbReference type="Gene3D" id="3.20.20.300">
    <property type="entry name" value="Glycoside hydrolase, family 3, N-terminal domain"/>
    <property type="match status" value="1"/>
</dbReference>
<dbReference type="GO" id="GO:0009254">
    <property type="term" value="P:peptidoglycan turnover"/>
    <property type="evidence" value="ECO:0007669"/>
    <property type="project" value="UniProtKB-UniRule"/>
</dbReference>
<comment type="catalytic activity">
    <reaction evidence="1 11">
        <text>Hydrolysis of terminal non-reducing N-acetyl-D-hexosamine residues in N-acetyl-beta-D-hexosaminides.</text>
        <dbReference type="EC" id="3.2.1.52"/>
    </reaction>
</comment>
<evidence type="ECO:0000256" key="5">
    <source>
        <dbReference type="ARBA" id="ARBA00022960"/>
    </source>
</evidence>
<comment type="similarity">
    <text evidence="11">Belongs to the glycosyl hydrolase 3 family. NagZ subfamily.</text>
</comment>
<dbReference type="GO" id="GO:0005737">
    <property type="term" value="C:cytoplasm"/>
    <property type="evidence" value="ECO:0007669"/>
    <property type="project" value="UniProtKB-SubCell"/>
</dbReference>
<feature type="binding site" evidence="11">
    <location>
        <position position="138"/>
    </location>
    <ligand>
        <name>substrate</name>
    </ligand>
</feature>
<comment type="subcellular location">
    <subcellularLocation>
        <location evidence="11">Cytoplasm</location>
    </subcellularLocation>
</comment>
<name>A0A370DI73_9GAMM</name>
<dbReference type="InterPro" id="IPR017853">
    <property type="entry name" value="GH"/>
</dbReference>
<comment type="caution">
    <text evidence="13">The sequence shown here is derived from an EMBL/GenBank/DDBJ whole genome shotgun (WGS) entry which is preliminary data.</text>
</comment>
<evidence type="ECO:0000256" key="3">
    <source>
        <dbReference type="ARBA" id="ARBA00022618"/>
    </source>
</evidence>
<evidence type="ECO:0000256" key="2">
    <source>
        <dbReference type="ARBA" id="ARBA00022490"/>
    </source>
</evidence>
<dbReference type="UniPathway" id="UPA00544"/>
<dbReference type="InterPro" id="IPR050226">
    <property type="entry name" value="NagZ_Beta-hexosaminidase"/>
</dbReference>
<dbReference type="GO" id="GO:0004563">
    <property type="term" value="F:beta-N-acetylhexosaminidase activity"/>
    <property type="evidence" value="ECO:0007669"/>
    <property type="project" value="UniProtKB-UniRule"/>
</dbReference>
<dbReference type="PANTHER" id="PTHR30480:SF13">
    <property type="entry name" value="BETA-HEXOSAMINIDASE"/>
    <property type="match status" value="1"/>
</dbReference>
<protein>
    <recommendedName>
        <fullName evidence="11">Beta-hexosaminidase</fullName>
        <ecNumber evidence="11">3.2.1.52</ecNumber>
    </recommendedName>
    <alternativeName>
        <fullName evidence="11">Beta-N-acetylhexosaminidase</fullName>
    </alternativeName>
    <alternativeName>
        <fullName evidence="11">N-acetyl-beta-glucosaminidase</fullName>
    </alternativeName>
</protein>
<feature type="site" description="Important for catalytic activity" evidence="11">
    <location>
        <position position="179"/>
    </location>
</feature>
<evidence type="ECO:0000256" key="7">
    <source>
        <dbReference type="ARBA" id="ARBA00023295"/>
    </source>
</evidence>
<feature type="binding site" evidence="11">
    <location>
        <begin position="168"/>
        <end position="169"/>
    </location>
    <ligand>
        <name>substrate</name>
    </ligand>
</feature>
<evidence type="ECO:0000313" key="13">
    <source>
        <dbReference type="EMBL" id="RDH83997.1"/>
    </source>
</evidence>
<feature type="active site" description="Nucleophile" evidence="11">
    <location>
        <position position="252"/>
    </location>
</feature>
<feature type="binding site" evidence="11">
    <location>
        <position position="72"/>
    </location>
    <ligand>
        <name>substrate</name>
    </ligand>
</feature>
<dbReference type="PROSITE" id="PS00775">
    <property type="entry name" value="GLYCOSYL_HYDROL_F3"/>
    <property type="match status" value="1"/>
</dbReference>
<dbReference type="GO" id="GO:0009252">
    <property type="term" value="P:peptidoglycan biosynthetic process"/>
    <property type="evidence" value="ECO:0007669"/>
    <property type="project" value="UniProtKB-KW"/>
</dbReference>
<dbReference type="InterPro" id="IPR019800">
    <property type="entry name" value="Glyco_hydro_3_AS"/>
</dbReference>
<keyword evidence="2 11" id="KW-0963">Cytoplasm</keyword>
<dbReference type="EC" id="3.2.1.52" evidence="11"/>
<dbReference type="GO" id="GO:0005975">
    <property type="term" value="P:carbohydrate metabolic process"/>
    <property type="evidence" value="ECO:0007669"/>
    <property type="project" value="InterPro"/>
</dbReference>
<evidence type="ECO:0000256" key="9">
    <source>
        <dbReference type="ARBA" id="ARBA00023316"/>
    </source>
</evidence>
<dbReference type="EMBL" id="QFXC01000008">
    <property type="protein sequence ID" value="RDH83997.1"/>
    <property type="molecule type" value="Genomic_DNA"/>
</dbReference>
<dbReference type="SUPFAM" id="SSF51445">
    <property type="entry name" value="(Trans)glycosidases"/>
    <property type="match status" value="1"/>
</dbReference>
<evidence type="ECO:0000259" key="12">
    <source>
        <dbReference type="Pfam" id="PF00933"/>
    </source>
</evidence>
<dbReference type="NCBIfam" id="NF003740">
    <property type="entry name" value="PRK05337.1"/>
    <property type="match status" value="1"/>
</dbReference>
<feature type="binding site" evidence="11">
    <location>
        <position position="64"/>
    </location>
    <ligand>
        <name>substrate</name>
    </ligand>
</feature>
<feature type="domain" description="Glycoside hydrolase family 3 N-terminal" evidence="12">
    <location>
        <begin position="10"/>
        <end position="297"/>
    </location>
</feature>
<keyword evidence="6 11" id="KW-0573">Peptidoglycan synthesis</keyword>
<evidence type="ECO:0000256" key="10">
    <source>
        <dbReference type="ARBA" id="ARBA00037880"/>
    </source>
</evidence>
<proteinExistence type="inferred from homology"/>
<dbReference type="InterPro" id="IPR036962">
    <property type="entry name" value="Glyco_hydro_3_N_sf"/>
</dbReference>
<evidence type="ECO:0000256" key="6">
    <source>
        <dbReference type="ARBA" id="ARBA00022984"/>
    </source>
</evidence>
<dbReference type="Pfam" id="PF00933">
    <property type="entry name" value="Glyco_hydro_3"/>
    <property type="match status" value="1"/>
</dbReference>
<keyword evidence="3 11" id="KW-0132">Cell division</keyword>
<evidence type="ECO:0000313" key="14">
    <source>
        <dbReference type="Proteomes" id="UP000254266"/>
    </source>
</evidence>